<dbReference type="FunFam" id="3.30.70.270:FF:000020">
    <property type="entry name" value="Transposon Tf2-6 polyprotein-like Protein"/>
    <property type="match status" value="1"/>
</dbReference>
<accession>A0A6P6A829</accession>
<dbReference type="Proteomes" id="UP000515121">
    <property type="component" value="Unplaced"/>
</dbReference>
<proteinExistence type="predicted"/>
<dbReference type="KEGG" id="dzi:111307165"/>
<protein>
    <submittedName>
        <fullName evidence="2">Uncharacterized protein LOC111307165</fullName>
    </submittedName>
</protein>
<dbReference type="PANTHER" id="PTHR37984:SF5">
    <property type="entry name" value="PROTEIN NYNRIN-LIKE"/>
    <property type="match status" value="1"/>
</dbReference>
<sequence>MKVRNCVNNRWNSTYLMLRRFLYYLAAFKNLARADQTFNNYFSEDDDLPWIEKIFALLKPFNDITTLFSGTKYPTSNLYSENVNQIQKKIEKELLSEDPIMKQMFIFSQLSPEYENNGKVFFEHEEAFPRVLESIWQAHLLQHDLELNRSIEGFQVKGRTNLQGEIILKVAQTARINYSSYYLFNLIVLVVESEEVVLLNENILYLRVVQWLWIRFRIALGFYFKSDEVHEKHLRIVLQILRDKQLFAKFSKCEFWLTSISFLGHVISEDGISVDPKKIEAVVNWPRPINMTEVRSFIGLAGYYRRFVEGFSQIAVPLTRLTQKRAKFEWTKECEQSFQELKQRLFYHL</sequence>
<dbReference type="InterPro" id="IPR012337">
    <property type="entry name" value="RNaseH-like_sf"/>
</dbReference>
<dbReference type="GeneID" id="111307165"/>
<dbReference type="SUPFAM" id="SSF53098">
    <property type="entry name" value="Ribonuclease H-like"/>
    <property type="match status" value="1"/>
</dbReference>
<dbReference type="InterPro" id="IPR043128">
    <property type="entry name" value="Rev_trsase/Diguanyl_cyclase"/>
</dbReference>
<dbReference type="RefSeq" id="XP_022760916.1">
    <property type="nucleotide sequence ID" value="XM_022905181.1"/>
</dbReference>
<dbReference type="AlphaFoldDB" id="A0A6P6A829"/>
<dbReference type="InterPro" id="IPR050951">
    <property type="entry name" value="Retrovirus_Pol_polyprotein"/>
</dbReference>
<evidence type="ECO:0000313" key="2">
    <source>
        <dbReference type="RefSeq" id="XP_022760916.1"/>
    </source>
</evidence>
<dbReference type="Gene3D" id="3.30.70.270">
    <property type="match status" value="2"/>
</dbReference>
<gene>
    <name evidence="2" type="primary">LOC111307165</name>
</gene>
<organism evidence="1 2">
    <name type="scientific">Durio zibethinus</name>
    <name type="common">Durian</name>
    <dbReference type="NCBI Taxonomy" id="66656"/>
    <lineage>
        <taxon>Eukaryota</taxon>
        <taxon>Viridiplantae</taxon>
        <taxon>Streptophyta</taxon>
        <taxon>Embryophyta</taxon>
        <taxon>Tracheophyta</taxon>
        <taxon>Spermatophyta</taxon>
        <taxon>Magnoliopsida</taxon>
        <taxon>eudicotyledons</taxon>
        <taxon>Gunneridae</taxon>
        <taxon>Pentapetalae</taxon>
        <taxon>rosids</taxon>
        <taxon>malvids</taxon>
        <taxon>Malvales</taxon>
        <taxon>Malvaceae</taxon>
        <taxon>Helicteroideae</taxon>
        <taxon>Durio</taxon>
    </lineage>
</organism>
<keyword evidence="1" id="KW-1185">Reference proteome</keyword>
<reference evidence="2" key="1">
    <citation type="submission" date="2025-08" db="UniProtKB">
        <authorList>
            <consortium name="RefSeq"/>
        </authorList>
    </citation>
    <scope>IDENTIFICATION</scope>
    <source>
        <tissue evidence="2">Fruit stalk</tissue>
    </source>
</reference>
<dbReference type="PANTHER" id="PTHR37984">
    <property type="entry name" value="PROTEIN CBG26694"/>
    <property type="match status" value="1"/>
</dbReference>
<dbReference type="SUPFAM" id="SSF56672">
    <property type="entry name" value="DNA/RNA polymerases"/>
    <property type="match status" value="1"/>
</dbReference>
<evidence type="ECO:0000313" key="1">
    <source>
        <dbReference type="Proteomes" id="UP000515121"/>
    </source>
</evidence>
<name>A0A6P6A829_DURZI</name>
<dbReference type="InterPro" id="IPR043502">
    <property type="entry name" value="DNA/RNA_pol_sf"/>
</dbReference>
<dbReference type="OrthoDB" id="415724at2759"/>